<feature type="transmembrane region" description="Helical" evidence="12">
    <location>
        <begin position="77"/>
        <end position="94"/>
    </location>
</feature>
<feature type="transmembrane region" description="Helical" evidence="12">
    <location>
        <begin position="109"/>
        <end position="131"/>
    </location>
</feature>
<keyword evidence="14" id="KW-1185">Reference proteome</keyword>
<keyword evidence="11" id="KW-0808">Transferase</keyword>
<dbReference type="GO" id="GO:0005886">
    <property type="term" value="C:plasma membrane"/>
    <property type="evidence" value="ECO:0007669"/>
    <property type="project" value="UniProtKB-SubCell"/>
</dbReference>
<evidence type="ECO:0000256" key="9">
    <source>
        <dbReference type="ARBA" id="ARBA00023136"/>
    </source>
</evidence>
<evidence type="ECO:0000256" key="8">
    <source>
        <dbReference type="ARBA" id="ARBA00022989"/>
    </source>
</evidence>
<gene>
    <name evidence="13" type="ORF">HHL25_16365</name>
</gene>
<evidence type="ECO:0000256" key="2">
    <source>
        <dbReference type="ARBA" id="ARBA00005182"/>
    </source>
</evidence>
<comment type="pathway">
    <text evidence="2">Glycan biosynthesis; alginate biosynthesis.</text>
</comment>
<evidence type="ECO:0000256" key="10">
    <source>
        <dbReference type="ARBA" id="ARBA00031030"/>
    </source>
</evidence>
<dbReference type="Pfam" id="PF03062">
    <property type="entry name" value="MBOAT"/>
    <property type="match status" value="1"/>
</dbReference>
<evidence type="ECO:0000313" key="14">
    <source>
        <dbReference type="Proteomes" id="UP000541470"/>
    </source>
</evidence>
<feature type="transmembrane region" description="Helical" evidence="12">
    <location>
        <begin position="298"/>
        <end position="315"/>
    </location>
</feature>
<keyword evidence="11" id="KW-0012">Acyltransferase</keyword>
<dbReference type="PIRSF" id="PIRSF500217">
    <property type="entry name" value="AlgI"/>
    <property type="match status" value="1"/>
</dbReference>
<evidence type="ECO:0000256" key="5">
    <source>
        <dbReference type="ARBA" id="ARBA00022475"/>
    </source>
</evidence>
<evidence type="ECO:0000256" key="6">
    <source>
        <dbReference type="ARBA" id="ARBA00022692"/>
    </source>
</evidence>
<name>A0A7Y0FX94_9HYPH</name>
<feature type="transmembrane region" description="Helical" evidence="12">
    <location>
        <begin position="362"/>
        <end position="379"/>
    </location>
</feature>
<feature type="transmembrane region" description="Helical" evidence="12">
    <location>
        <begin position="185"/>
        <end position="204"/>
    </location>
</feature>
<sequence length="467" mass="52643">MALSDPRYLLFIAAATLCLAFVAAGRRRELCLLAFSCFFLLLLEARWYIPFFVAGCAYLGGLALSRIEDGRFRDMGFVALLGVLFFPLAFYKYLPSLHFAVELGSGFDLILPIGISFYTFTAAGYLIDVYVEKIEAERRLLTFFNFILFFPNFSVGPIERAEHLIPQMSRVGGFDYRRTVSAMQLILLGYFYKVVIADTLAPYVDRVYASHQTHSAEDLFLATVYFAFQVYADFAGYSLIAIGSARLLGIDLIPNFRQPYLSTTVAEFWRRWHISLSSWFRDYVFTPIHFRFRKRGRVGMAIALLTSFTLVGLWHGGGVQFLVFGLIHGTLVVSSSLSLEARNRFWAKYHIPDQILVLGRTIITFLIVCSTLVLFRAASMSDAISIYERVLDFGSGQRTLPLGLPLLAISASLACDVFAYKRLSIYAMSAGLRWATYYAAIAIILGATVVHLSEGSSYAQQFIYFKF</sequence>
<protein>
    <recommendedName>
        <fullName evidence="4">Probable alginate O-acetylase AlgI</fullName>
    </recommendedName>
    <alternativeName>
        <fullName evidence="10">Alginate biosynthesis protein AlgI</fullName>
    </alternativeName>
</protein>
<dbReference type="Proteomes" id="UP000541470">
    <property type="component" value="Unassembled WGS sequence"/>
</dbReference>
<evidence type="ECO:0000256" key="11">
    <source>
        <dbReference type="PIRNR" id="PIRNR016636"/>
    </source>
</evidence>
<evidence type="ECO:0000256" key="12">
    <source>
        <dbReference type="SAM" id="Phobius"/>
    </source>
</evidence>
<evidence type="ECO:0000313" key="13">
    <source>
        <dbReference type="EMBL" id="NML75705.1"/>
    </source>
</evidence>
<dbReference type="EMBL" id="JABBGK010000003">
    <property type="protein sequence ID" value="NML75705.1"/>
    <property type="molecule type" value="Genomic_DNA"/>
</dbReference>
<organism evidence="13 14">
    <name type="scientific">Rhizobium terricola</name>
    <dbReference type="NCBI Taxonomy" id="2728849"/>
    <lineage>
        <taxon>Bacteria</taxon>
        <taxon>Pseudomonadati</taxon>
        <taxon>Pseudomonadota</taxon>
        <taxon>Alphaproteobacteria</taxon>
        <taxon>Hyphomicrobiales</taxon>
        <taxon>Rhizobiaceae</taxon>
        <taxon>Rhizobium/Agrobacterium group</taxon>
        <taxon>Rhizobium</taxon>
    </lineage>
</organism>
<dbReference type="AlphaFoldDB" id="A0A7Y0FX94"/>
<dbReference type="PIRSF" id="PIRSF016636">
    <property type="entry name" value="AlgI_DltB"/>
    <property type="match status" value="1"/>
</dbReference>
<comment type="caution">
    <text evidence="13">The sequence shown here is derived from an EMBL/GenBank/DDBJ whole genome shotgun (WGS) entry which is preliminary data.</text>
</comment>
<comment type="subcellular location">
    <subcellularLocation>
        <location evidence="1">Cell membrane</location>
        <topology evidence="1">Multi-pass membrane protein</topology>
    </subcellularLocation>
</comment>
<dbReference type="GO" id="GO:0042121">
    <property type="term" value="P:alginic acid biosynthetic process"/>
    <property type="evidence" value="ECO:0007669"/>
    <property type="project" value="UniProtKB-KW"/>
</dbReference>
<dbReference type="GO" id="GO:0016746">
    <property type="term" value="F:acyltransferase activity"/>
    <property type="evidence" value="ECO:0007669"/>
    <property type="project" value="UniProtKB-KW"/>
</dbReference>
<evidence type="ECO:0000256" key="7">
    <source>
        <dbReference type="ARBA" id="ARBA00022841"/>
    </source>
</evidence>
<evidence type="ECO:0000256" key="3">
    <source>
        <dbReference type="ARBA" id="ARBA00010323"/>
    </source>
</evidence>
<dbReference type="InterPro" id="IPR004299">
    <property type="entry name" value="MBOAT_fam"/>
</dbReference>
<keyword evidence="7" id="KW-0016">Alginate biosynthesis</keyword>
<keyword evidence="9 11" id="KW-0472">Membrane</keyword>
<dbReference type="InterPro" id="IPR051085">
    <property type="entry name" value="MB_O-acyltransferase"/>
</dbReference>
<reference evidence="13 14" key="1">
    <citation type="submission" date="2020-04" db="EMBL/GenBank/DDBJ databases">
        <title>Rhizobium sp. S-51 isolated from soil.</title>
        <authorList>
            <person name="Dahal R.H."/>
        </authorList>
    </citation>
    <scope>NUCLEOTIDE SEQUENCE [LARGE SCALE GENOMIC DNA]</scope>
    <source>
        <strain evidence="13 14">S-51</strain>
    </source>
</reference>
<proteinExistence type="inferred from homology"/>
<keyword evidence="8 12" id="KW-1133">Transmembrane helix</keyword>
<accession>A0A7Y0FX94</accession>
<evidence type="ECO:0000256" key="1">
    <source>
        <dbReference type="ARBA" id="ARBA00004651"/>
    </source>
</evidence>
<keyword evidence="6 12" id="KW-0812">Transmembrane</keyword>
<dbReference type="InterPro" id="IPR024194">
    <property type="entry name" value="Ac/AlaTfrase_AlgI/DltB"/>
</dbReference>
<keyword evidence="5 11" id="KW-1003">Cell membrane</keyword>
<dbReference type="InterPro" id="IPR028362">
    <property type="entry name" value="AlgI"/>
</dbReference>
<dbReference type="RefSeq" id="WP_169593527.1">
    <property type="nucleotide sequence ID" value="NZ_JABBGK010000003.1"/>
</dbReference>
<feature type="transmembrane region" description="Helical" evidence="12">
    <location>
        <begin position="48"/>
        <end position="65"/>
    </location>
</feature>
<dbReference type="PANTHER" id="PTHR13285">
    <property type="entry name" value="ACYLTRANSFERASE"/>
    <property type="match status" value="1"/>
</dbReference>
<feature type="transmembrane region" description="Helical" evidence="12">
    <location>
        <begin position="432"/>
        <end position="452"/>
    </location>
</feature>
<dbReference type="PANTHER" id="PTHR13285:SF18">
    <property type="entry name" value="PROTEIN-CYSTEINE N-PALMITOYLTRANSFERASE RASP"/>
    <property type="match status" value="1"/>
</dbReference>
<evidence type="ECO:0000256" key="4">
    <source>
        <dbReference type="ARBA" id="ARBA00016084"/>
    </source>
</evidence>
<feature type="transmembrane region" description="Helical" evidence="12">
    <location>
        <begin position="224"/>
        <end position="248"/>
    </location>
</feature>
<comment type="similarity">
    <text evidence="3 11">Belongs to the membrane-bound acyltransferase family.</text>
</comment>